<accession>X1MUE2</accession>
<evidence type="ECO:0000256" key="3">
    <source>
        <dbReference type="ARBA" id="ARBA00022741"/>
    </source>
</evidence>
<gene>
    <name evidence="7" type="ORF">S06H3_35266</name>
</gene>
<dbReference type="InterPro" id="IPR029056">
    <property type="entry name" value="Ribokinase-like"/>
</dbReference>
<evidence type="ECO:0000256" key="5">
    <source>
        <dbReference type="ARBA" id="ARBA00022840"/>
    </source>
</evidence>
<dbReference type="EMBL" id="BARV01021264">
    <property type="protein sequence ID" value="GAI21641.1"/>
    <property type="molecule type" value="Genomic_DNA"/>
</dbReference>
<evidence type="ECO:0000256" key="4">
    <source>
        <dbReference type="ARBA" id="ARBA00022777"/>
    </source>
</evidence>
<feature type="domain" description="Carbohydrate kinase PfkB" evidence="6">
    <location>
        <begin position="6"/>
        <end position="145"/>
    </location>
</feature>
<sequence>MENTPKVITIGEMLVEIMRKDVDVPLGEPAEFAGPFPSGAPAIFIDAVAKLGTSAGIIGSVGRDEFGGCILERLVKDGVDTSMVKVGELPTGVAFVAYSSDGSRKFIYHMNNSAAGAVDADEIPKEYVESASVVHISGSSLAMGERMGEVCYKAVKMGKE</sequence>
<protein>
    <recommendedName>
        <fullName evidence="6">Carbohydrate kinase PfkB domain-containing protein</fullName>
    </recommendedName>
</protein>
<proteinExistence type="inferred from homology"/>
<dbReference type="InterPro" id="IPR011611">
    <property type="entry name" value="PfkB_dom"/>
</dbReference>
<comment type="caution">
    <text evidence="7">The sequence shown here is derived from an EMBL/GenBank/DDBJ whole genome shotgun (WGS) entry which is preliminary data.</text>
</comment>
<dbReference type="GO" id="GO:0016301">
    <property type="term" value="F:kinase activity"/>
    <property type="evidence" value="ECO:0007669"/>
    <property type="project" value="UniProtKB-KW"/>
</dbReference>
<comment type="similarity">
    <text evidence="1">Belongs to the carbohydrate kinase PfkB family.</text>
</comment>
<keyword evidence="5" id="KW-0067">ATP-binding</keyword>
<dbReference type="AlphaFoldDB" id="X1MUE2"/>
<evidence type="ECO:0000256" key="1">
    <source>
        <dbReference type="ARBA" id="ARBA00010688"/>
    </source>
</evidence>
<keyword evidence="4" id="KW-0418">Kinase</keyword>
<evidence type="ECO:0000313" key="7">
    <source>
        <dbReference type="EMBL" id="GAI21641.1"/>
    </source>
</evidence>
<feature type="non-terminal residue" evidence="7">
    <location>
        <position position="160"/>
    </location>
</feature>
<dbReference type="SUPFAM" id="SSF53613">
    <property type="entry name" value="Ribokinase-like"/>
    <property type="match status" value="1"/>
</dbReference>
<evidence type="ECO:0000256" key="2">
    <source>
        <dbReference type="ARBA" id="ARBA00022679"/>
    </source>
</evidence>
<dbReference type="GO" id="GO:0005524">
    <property type="term" value="F:ATP binding"/>
    <property type="evidence" value="ECO:0007669"/>
    <property type="project" value="UniProtKB-KW"/>
</dbReference>
<keyword evidence="2" id="KW-0808">Transferase</keyword>
<reference evidence="7" key="1">
    <citation type="journal article" date="2014" name="Front. Microbiol.">
        <title>High frequency of phylogenetically diverse reductive dehalogenase-homologous genes in deep subseafloor sedimentary metagenomes.</title>
        <authorList>
            <person name="Kawai M."/>
            <person name="Futagami T."/>
            <person name="Toyoda A."/>
            <person name="Takaki Y."/>
            <person name="Nishi S."/>
            <person name="Hori S."/>
            <person name="Arai W."/>
            <person name="Tsubouchi T."/>
            <person name="Morono Y."/>
            <person name="Uchiyama I."/>
            <person name="Ito T."/>
            <person name="Fujiyama A."/>
            <person name="Inagaki F."/>
            <person name="Takami H."/>
        </authorList>
    </citation>
    <scope>NUCLEOTIDE SEQUENCE</scope>
    <source>
        <strain evidence="7">Expedition CK06-06</strain>
    </source>
</reference>
<dbReference type="Pfam" id="PF00294">
    <property type="entry name" value="PfkB"/>
    <property type="match status" value="1"/>
</dbReference>
<dbReference type="PANTHER" id="PTHR43085">
    <property type="entry name" value="HEXOKINASE FAMILY MEMBER"/>
    <property type="match status" value="1"/>
</dbReference>
<dbReference type="InterPro" id="IPR050306">
    <property type="entry name" value="PfkB_Carbo_kinase"/>
</dbReference>
<dbReference type="Gene3D" id="3.40.1190.20">
    <property type="match status" value="1"/>
</dbReference>
<name>X1MUE2_9ZZZZ</name>
<dbReference type="PANTHER" id="PTHR43085:SF1">
    <property type="entry name" value="PSEUDOURIDINE KINASE-RELATED"/>
    <property type="match status" value="1"/>
</dbReference>
<keyword evidence="3" id="KW-0547">Nucleotide-binding</keyword>
<organism evidence="7">
    <name type="scientific">marine sediment metagenome</name>
    <dbReference type="NCBI Taxonomy" id="412755"/>
    <lineage>
        <taxon>unclassified sequences</taxon>
        <taxon>metagenomes</taxon>
        <taxon>ecological metagenomes</taxon>
    </lineage>
</organism>
<evidence type="ECO:0000259" key="6">
    <source>
        <dbReference type="Pfam" id="PF00294"/>
    </source>
</evidence>